<keyword evidence="3" id="KW-1185">Reference proteome</keyword>
<gene>
    <name evidence="2" type="ORF">HCU67_14305</name>
</gene>
<accession>A0ABX1GT39</accession>
<protein>
    <submittedName>
        <fullName evidence="2">Uncharacterized protein</fullName>
    </submittedName>
</protein>
<evidence type="ECO:0000313" key="2">
    <source>
        <dbReference type="EMBL" id="NKI33125.1"/>
    </source>
</evidence>
<proteinExistence type="predicted"/>
<organism evidence="2 3">
    <name type="scientific">Croceivirga thetidis</name>
    <dbReference type="NCBI Taxonomy" id="2721623"/>
    <lineage>
        <taxon>Bacteria</taxon>
        <taxon>Pseudomonadati</taxon>
        <taxon>Bacteroidota</taxon>
        <taxon>Flavobacteriia</taxon>
        <taxon>Flavobacteriales</taxon>
        <taxon>Flavobacteriaceae</taxon>
        <taxon>Croceivirga</taxon>
    </lineage>
</organism>
<name>A0ABX1GT39_9FLAO</name>
<comment type="caution">
    <text evidence="2">The sequence shown here is derived from an EMBL/GenBank/DDBJ whole genome shotgun (WGS) entry which is preliminary data.</text>
</comment>
<feature type="compositionally biased region" description="Acidic residues" evidence="1">
    <location>
        <begin position="148"/>
        <end position="179"/>
    </location>
</feature>
<evidence type="ECO:0000256" key="1">
    <source>
        <dbReference type="SAM" id="MobiDB-lite"/>
    </source>
</evidence>
<sequence>MLLRKFNPLYLFLLLVSIASCEKDEVQTECMDFNLVLNEEVEPGSDIMVVADELLSSIEGATYTWIVEEQDEKHEISGDSSARLNWSPKVGETQFCLMVELPGCDGSTACFTYTLDAIEDEEVSSSEGANSEDSNSENDNSSSSNGDSNEEENTGNTEEENENSGSEEDNGSSEDEDPNSESNNESENGEENNTEENNSGEDTSSSEDETNNNSEEGTTNEEEGSTESGNESTDESTNEGTDYSPNCLGDMQRIFLTSCHFRIESFVRDGNDETISYTSNNTLVKFNTDGSMDMMRFTGTANEISESFGSWGSLSETCQLQINPSEASHFSGIWNFEFSADGNTLQLVIDENNKAILVRNCNG</sequence>
<evidence type="ECO:0000313" key="3">
    <source>
        <dbReference type="Proteomes" id="UP000718451"/>
    </source>
</evidence>
<feature type="region of interest" description="Disordered" evidence="1">
    <location>
        <begin position="122"/>
        <end position="245"/>
    </location>
</feature>
<dbReference type="EMBL" id="JAAWWL010000002">
    <property type="protein sequence ID" value="NKI33125.1"/>
    <property type="molecule type" value="Genomic_DNA"/>
</dbReference>
<dbReference type="RefSeq" id="WP_168553274.1">
    <property type="nucleotide sequence ID" value="NZ_JAAWWL010000002.1"/>
</dbReference>
<dbReference type="Proteomes" id="UP000718451">
    <property type="component" value="Unassembled WGS sequence"/>
</dbReference>
<feature type="compositionally biased region" description="Low complexity" evidence="1">
    <location>
        <begin position="125"/>
        <end position="147"/>
    </location>
</feature>
<reference evidence="2 3" key="1">
    <citation type="submission" date="2020-04" db="EMBL/GenBank/DDBJ databases">
        <authorList>
            <person name="Yoon J."/>
        </authorList>
    </citation>
    <scope>NUCLEOTIDE SEQUENCE [LARGE SCALE GENOMIC DNA]</scope>
    <source>
        <strain evidence="2 3">DJ-13</strain>
    </source>
</reference>
<dbReference type="PROSITE" id="PS51257">
    <property type="entry name" value="PROKAR_LIPOPROTEIN"/>
    <property type="match status" value="1"/>
</dbReference>